<dbReference type="Proteomes" id="UP000823775">
    <property type="component" value="Unassembled WGS sequence"/>
</dbReference>
<dbReference type="PANTHER" id="PTHR21717">
    <property type="entry name" value="TELOMERIC REPEAT BINDING PROTEIN"/>
    <property type="match status" value="1"/>
</dbReference>
<comment type="caution">
    <text evidence="2">The sequence shown here is derived from an EMBL/GenBank/DDBJ whole genome shotgun (WGS) entry which is preliminary data.</text>
</comment>
<accession>A0ABS8VQ23</accession>
<dbReference type="EMBL" id="JACEIK010005419">
    <property type="protein sequence ID" value="MCE0481453.1"/>
    <property type="molecule type" value="Genomic_DNA"/>
</dbReference>
<organism evidence="2 3">
    <name type="scientific">Datura stramonium</name>
    <name type="common">Jimsonweed</name>
    <name type="synonym">Common thornapple</name>
    <dbReference type="NCBI Taxonomy" id="4076"/>
    <lineage>
        <taxon>Eukaryota</taxon>
        <taxon>Viridiplantae</taxon>
        <taxon>Streptophyta</taxon>
        <taxon>Embryophyta</taxon>
        <taxon>Tracheophyta</taxon>
        <taxon>Spermatophyta</taxon>
        <taxon>Magnoliopsida</taxon>
        <taxon>eudicotyledons</taxon>
        <taxon>Gunneridae</taxon>
        <taxon>Pentapetalae</taxon>
        <taxon>asterids</taxon>
        <taxon>lamiids</taxon>
        <taxon>Solanales</taxon>
        <taxon>Solanaceae</taxon>
        <taxon>Solanoideae</taxon>
        <taxon>Datureae</taxon>
        <taxon>Datura</taxon>
    </lineage>
</organism>
<protein>
    <submittedName>
        <fullName evidence="2">Uncharacterized protein</fullName>
    </submittedName>
</protein>
<proteinExistence type="predicted"/>
<name>A0ABS8VQ23_DATST</name>
<dbReference type="InterPro" id="IPR031105">
    <property type="entry name" value="TRP_plant"/>
</dbReference>
<evidence type="ECO:0000313" key="3">
    <source>
        <dbReference type="Proteomes" id="UP000823775"/>
    </source>
</evidence>
<evidence type="ECO:0000313" key="2">
    <source>
        <dbReference type="EMBL" id="MCE0481453.1"/>
    </source>
</evidence>
<keyword evidence="3" id="KW-1185">Reference proteome</keyword>
<gene>
    <name evidence="2" type="ORF">HAX54_039225</name>
</gene>
<dbReference type="PANTHER" id="PTHR21717:SF67">
    <property type="entry name" value="TELOMERE REPEAT-BINDING PROTEIN 4-LIKE"/>
    <property type="match status" value="1"/>
</dbReference>
<feature type="region of interest" description="Disordered" evidence="1">
    <location>
        <begin position="81"/>
        <end position="119"/>
    </location>
</feature>
<evidence type="ECO:0000256" key="1">
    <source>
        <dbReference type="SAM" id="MobiDB-lite"/>
    </source>
</evidence>
<dbReference type="Gene3D" id="1.10.246.220">
    <property type="match status" value="1"/>
</dbReference>
<sequence>MVEGILSWILKIPRSDQNKIYFGTVQRTVMEMKLFWEVDCVWNGNLDTLGFTLEPSSYPASPSLHSKDLPALSPHVADHELTRVPSASSDHSKTRLGEHDEDYHELSPSPTNLADRRSDVPIPDSRPLVIVSPLNAEAHAVVPVSPKISRSELSQRRTRRPFSVAEVEALVEAVEELGTGRYPNYNILFCNNATPLPHNKEKLSQFVILR</sequence>
<reference evidence="2 3" key="1">
    <citation type="journal article" date="2021" name="BMC Genomics">
        <title>Datura genome reveals duplications of psychoactive alkaloid biosynthetic genes and high mutation rate following tissue culture.</title>
        <authorList>
            <person name="Rajewski A."/>
            <person name="Carter-House D."/>
            <person name="Stajich J."/>
            <person name="Litt A."/>
        </authorList>
    </citation>
    <scope>NUCLEOTIDE SEQUENCE [LARGE SCALE GENOMIC DNA]</scope>
    <source>
        <strain evidence="2">AR-01</strain>
    </source>
</reference>
<feature type="compositionally biased region" description="Basic and acidic residues" evidence="1">
    <location>
        <begin position="90"/>
        <end position="105"/>
    </location>
</feature>